<feature type="transmembrane region" description="Helical" evidence="6">
    <location>
        <begin position="465"/>
        <end position="484"/>
    </location>
</feature>
<dbReference type="PANTHER" id="PTHR23508:SF10">
    <property type="entry name" value="CARBOXYLIC ACID TRANSPORTER PROTEIN HOMOLOG"/>
    <property type="match status" value="1"/>
</dbReference>
<proteinExistence type="predicted"/>
<accession>A0ABX6EVP7</accession>
<dbReference type="Pfam" id="PF07690">
    <property type="entry name" value="MFS_1"/>
    <property type="match status" value="1"/>
</dbReference>
<dbReference type="InterPro" id="IPR011701">
    <property type="entry name" value="MFS"/>
</dbReference>
<evidence type="ECO:0000256" key="1">
    <source>
        <dbReference type="ARBA" id="ARBA00004141"/>
    </source>
</evidence>
<organism evidence="8 9">
    <name type="scientific">Kluyveromyces marxianus</name>
    <name type="common">Yeast</name>
    <name type="synonym">Candida kefyr</name>
    <dbReference type="NCBI Taxonomy" id="4911"/>
    <lineage>
        <taxon>Eukaryota</taxon>
        <taxon>Fungi</taxon>
        <taxon>Dikarya</taxon>
        <taxon>Ascomycota</taxon>
        <taxon>Saccharomycotina</taxon>
        <taxon>Saccharomycetes</taxon>
        <taxon>Saccharomycetales</taxon>
        <taxon>Saccharomycetaceae</taxon>
        <taxon>Kluyveromyces</taxon>
    </lineage>
</organism>
<evidence type="ECO:0000256" key="6">
    <source>
        <dbReference type="SAM" id="Phobius"/>
    </source>
</evidence>
<feature type="transmembrane region" description="Helical" evidence="6">
    <location>
        <begin position="429"/>
        <end position="453"/>
    </location>
</feature>
<dbReference type="Proteomes" id="UP000422736">
    <property type="component" value="Chromosome 3"/>
</dbReference>
<keyword evidence="9" id="KW-1185">Reference proteome</keyword>
<evidence type="ECO:0000256" key="2">
    <source>
        <dbReference type="ARBA" id="ARBA00022692"/>
    </source>
</evidence>
<name>A0ABX6EVP7_KLUMA</name>
<feature type="transmembrane region" description="Helical" evidence="6">
    <location>
        <begin position="372"/>
        <end position="393"/>
    </location>
</feature>
<feature type="transmembrane region" description="Helical" evidence="6">
    <location>
        <begin position="144"/>
        <end position="163"/>
    </location>
</feature>
<feature type="transmembrane region" description="Helical" evidence="6">
    <location>
        <begin position="170"/>
        <end position="190"/>
    </location>
</feature>
<feature type="transmembrane region" description="Helical" evidence="6">
    <location>
        <begin position="243"/>
        <end position="271"/>
    </location>
</feature>
<reference evidence="8 9" key="1">
    <citation type="submission" date="2016-03" db="EMBL/GenBank/DDBJ databases">
        <title>How can Kluyveromyces marxianus grow so fast - potential evolutionary course in Saccharomyces Complex revealed by comparative genomics.</title>
        <authorList>
            <person name="Mo W."/>
            <person name="Lu W."/>
            <person name="Yang X."/>
            <person name="Qi J."/>
            <person name="Lv H."/>
        </authorList>
    </citation>
    <scope>NUCLEOTIDE SEQUENCE [LARGE SCALE GENOMIC DNA]</scope>
    <source>
        <strain evidence="8 9">FIM1</strain>
    </source>
</reference>
<dbReference type="SUPFAM" id="SSF103473">
    <property type="entry name" value="MFS general substrate transporter"/>
    <property type="match status" value="1"/>
</dbReference>
<feature type="transmembrane region" description="Helical" evidence="6">
    <location>
        <begin position="202"/>
        <end position="222"/>
    </location>
</feature>
<keyword evidence="2 6" id="KW-0812">Transmembrane</keyword>
<keyword evidence="4 6" id="KW-0472">Membrane</keyword>
<evidence type="ECO:0000313" key="8">
    <source>
        <dbReference type="EMBL" id="QGN15610.1"/>
    </source>
</evidence>
<feature type="transmembrane region" description="Helical" evidence="6">
    <location>
        <begin position="319"/>
        <end position="338"/>
    </location>
</feature>
<dbReference type="EMBL" id="CP015056">
    <property type="protein sequence ID" value="QGN15610.1"/>
    <property type="molecule type" value="Genomic_DNA"/>
</dbReference>
<evidence type="ECO:0000256" key="3">
    <source>
        <dbReference type="ARBA" id="ARBA00022989"/>
    </source>
</evidence>
<evidence type="ECO:0000313" key="9">
    <source>
        <dbReference type="Proteomes" id="UP000422736"/>
    </source>
</evidence>
<dbReference type="InterPro" id="IPR020846">
    <property type="entry name" value="MFS_dom"/>
</dbReference>
<feature type="region of interest" description="Disordered" evidence="5">
    <location>
        <begin position="42"/>
        <end position="65"/>
    </location>
</feature>
<dbReference type="Pfam" id="PF00083">
    <property type="entry name" value="Sugar_tr"/>
    <property type="match status" value="1"/>
</dbReference>
<feature type="transmembrane region" description="Helical" evidence="6">
    <location>
        <begin position="400"/>
        <end position="423"/>
    </location>
</feature>
<evidence type="ECO:0000256" key="4">
    <source>
        <dbReference type="ARBA" id="ARBA00023136"/>
    </source>
</evidence>
<dbReference type="PROSITE" id="PS50850">
    <property type="entry name" value="MFS"/>
    <property type="match status" value="1"/>
</dbReference>
<dbReference type="InterPro" id="IPR036259">
    <property type="entry name" value="MFS_trans_sf"/>
</dbReference>
<dbReference type="InterPro" id="IPR005828">
    <property type="entry name" value="MFS_sugar_transport-like"/>
</dbReference>
<protein>
    <submittedName>
        <fullName evidence="8">Metabolite transport protein C1271.09</fullName>
    </submittedName>
</protein>
<dbReference type="Gene3D" id="1.20.1250.20">
    <property type="entry name" value="MFS general substrate transporter like domains"/>
    <property type="match status" value="1"/>
</dbReference>
<feature type="transmembrane region" description="Helical" evidence="6">
    <location>
        <begin position="504"/>
        <end position="522"/>
    </location>
</feature>
<dbReference type="PANTHER" id="PTHR23508">
    <property type="entry name" value="CARBOXYLIC ACID TRANSPORTER PROTEIN HOMOLOG"/>
    <property type="match status" value="1"/>
</dbReference>
<keyword evidence="3 6" id="KW-1133">Transmembrane helix</keyword>
<feature type="transmembrane region" description="Helical" evidence="6">
    <location>
        <begin position="277"/>
        <end position="298"/>
    </location>
</feature>
<evidence type="ECO:0000256" key="5">
    <source>
        <dbReference type="SAM" id="MobiDB-lite"/>
    </source>
</evidence>
<sequence>MTSDRRHLEHPATRDLPKSFNGHMRFLREQFRKEVTWNKTYDDPGKLDSQSSPSENHNIDDYPQDTEKSYEIVTEGIVAEDSAKASNGEKKGFFAQLPILWPIFTCGAGLFSDGYINSSIGAVSTCLAQIYGKQYSNSSAIQNVSSIAFAGIVLGQLSFGYLADHYSRKLAMLLGNLILIVFSILVAGAWGAGTTSTKAGGLFTAITAYRFFLGIGIGSEYPSGSTAAAEACALLPAKKRNRWFIWFTNLMLNWGGLFAAIVPLVLVCIFGEHRLQWVWRLTLGLGAIPPLSLFILRLKFKESKSFTTSRFNKVMPYKLVFKFYWFRTTIISIIWFLFNFSSYAFGIYSSLIIKNLLGKNKPGAKASLKESFSWNVLFTFFYIPGGYLGAVFADYIGPRLTIGLGLLAQAFVGIGMTCGFVTLEKHIAAFTVIFGIFTSLGDFSTGDNIGLIAAKSYATPVRGTLYSISAASGKIGAFVGTYVFPQIIKNAGGSNTTNGMRAPFWVATALCMFSGFLALLFLPELDPDAIVEEDRKFHEYLESSGYDMSTLGVRAEDSEDVEESVEVLNTQSSGKI</sequence>
<evidence type="ECO:0000259" key="7">
    <source>
        <dbReference type="PROSITE" id="PS50850"/>
    </source>
</evidence>
<feature type="domain" description="Major facilitator superfamily (MFS) profile" evidence="7">
    <location>
        <begin position="102"/>
        <end position="526"/>
    </location>
</feature>
<comment type="subcellular location">
    <subcellularLocation>
        <location evidence="1">Membrane</location>
        <topology evidence="1">Multi-pass membrane protein</topology>
    </subcellularLocation>
</comment>
<gene>
    <name evidence="8" type="ORF">FIM1_2303</name>
</gene>